<evidence type="ECO:0000313" key="1">
    <source>
        <dbReference type="EMBL" id="CZR43602.1"/>
    </source>
</evidence>
<keyword evidence="2" id="KW-1185">Reference proteome</keyword>
<dbReference type="GeneID" id="42052360"/>
<name>A0A1L7VT47_FUSPR</name>
<dbReference type="AlphaFoldDB" id="A0A1L7VT47"/>
<sequence>MTEMDLTFICGQRTSSLLGGPFAASLFRTTYAKHRGRGPMVIPAALPLDIPAIKEETLCLEIRLNGDGCSVLLETRSLGVVHAGLQAKPTKDPKKNPFSLRYRVTRPRLLFLWKGQGDVLKHTVSFAIYPEGVVLAPNHVPMVIGPQLSSFRPDFASHQPAWSWAPIEHIRSILVHEQDGRGFIGMMIHYDNGSQRFIGDFARADDDDDDIRYPISIEPIKHMYVERWPPSGQYTKIQVHFGPRWLRHSMDTELDEYEFVGELHFWYGPWMAPELRVLPSGSWHAE</sequence>
<accession>A0A1L7VT47</accession>
<reference evidence="2" key="1">
    <citation type="journal article" date="2016" name="Genome Biol. Evol.">
        <title>Comparative 'omics' of the Fusarium fujikuroi species complex highlights differences in genetic potential and metabolite synthesis.</title>
        <authorList>
            <person name="Niehaus E.-M."/>
            <person name="Muensterkoetter M."/>
            <person name="Proctor R.H."/>
            <person name="Brown D.W."/>
            <person name="Sharon A."/>
            <person name="Idan Y."/>
            <person name="Oren-Young L."/>
            <person name="Sieber C.M."/>
            <person name="Novak O."/>
            <person name="Pencik A."/>
            <person name="Tarkowska D."/>
            <person name="Hromadova K."/>
            <person name="Freeman S."/>
            <person name="Maymon M."/>
            <person name="Elazar M."/>
            <person name="Youssef S.A."/>
            <person name="El-Shabrawy E.S.M."/>
            <person name="Shalaby A.B.A."/>
            <person name="Houterman P."/>
            <person name="Brock N.L."/>
            <person name="Burkhardt I."/>
            <person name="Tsavkelova E.A."/>
            <person name="Dickschat J.S."/>
            <person name="Galuszka P."/>
            <person name="Gueldener U."/>
            <person name="Tudzynski B."/>
        </authorList>
    </citation>
    <scope>NUCLEOTIDE SEQUENCE [LARGE SCALE GENOMIC DNA]</scope>
    <source>
        <strain evidence="2">ET1</strain>
    </source>
</reference>
<evidence type="ECO:0000313" key="2">
    <source>
        <dbReference type="Proteomes" id="UP000183971"/>
    </source>
</evidence>
<dbReference type="Proteomes" id="UP000183971">
    <property type="component" value="Unassembled WGS sequence"/>
</dbReference>
<organism evidence="1 2">
    <name type="scientific">Fusarium proliferatum (strain ET1)</name>
    <name type="common">Orchid endophyte fungus</name>
    <dbReference type="NCBI Taxonomy" id="1227346"/>
    <lineage>
        <taxon>Eukaryota</taxon>
        <taxon>Fungi</taxon>
        <taxon>Dikarya</taxon>
        <taxon>Ascomycota</taxon>
        <taxon>Pezizomycotina</taxon>
        <taxon>Sordariomycetes</taxon>
        <taxon>Hypocreomycetidae</taxon>
        <taxon>Hypocreales</taxon>
        <taxon>Nectriaceae</taxon>
        <taxon>Fusarium</taxon>
        <taxon>Fusarium fujikuroi species complex</taxon>
    </lineage>
</organism>
<dbReference type="EMBL" id="FJOF01000007">
    <property type="protein sequence ID" value="CZR43602.1"/>
    <property type="molecule type" value="Genomic_DNA"/>
</dbReference>
<proteinExistence type="predicted"/>
<protein>
    <submittedName>
        <fullName evidence="1">Uncharacterized protein</fullName>
    </submittedName>
</protein>
<dbReference type="RefSeq" id="XP_031084193.1">
    <property type="nucleotide sequence ID" value="XM_031234457.1"/>
</dbReference>
<gene>
    <name evidence="1" type="ORF">FPRO_07481</name>
</gene>
<dbReference type="VEuPathDB" id="FungiDB:FPRO_07481"/>
<comment type="caution">
    <text evidence="1">The sequence shown here is derived from an EMBL/GenBank/DDBJ whole genome shotgun (WGS) entry which is preliminary data.</text>
</comment>